<keyword evidence="2" id="KW-0238">DNA-binding</keyword>
<dbReference type="STRING" id="1469948.GCA_000732725_03347"/>
<dbReference type="GO" id="GO:0003677">
    <property type="term" value="F:DNA binding"/>
    <property type="evidence" value="ECO:0007669"/>
    <property type="project" value="UniProtKB-KW"/>
</dbReference>
<comment type="caution">
    <text evidence="2">The sequence shown here is derived from an EMBL/GenBank/DDBJ whole genome shotgun (WGS) entry which is preliminary data.</text>
</comment>
<dbReference type="PROSITE" id="PS50995">
    <property type="entry name" value="HTH_MARR_2"/>
    <property type="match status" value="1"/>
</dbReference>
<dbReference type="EMBL" id="SLUO01000019">
    <property type="protein sequence ID" value="TCL54649.1"/>
    <property type="molecule type" value="Genomic_DNA"/>
</dbReference>
<evidence type="ECO:0000313" key="3">
    <source>
        <dbReference type="Proteomes" id="UP000295718"/>
    </source>
</evidence>
<dbReference type="PANTHER" id="PTHR33164:SF43">
    <property type="entry name" value="HTH-TYPE TRANSCRIPTIONAL REPRESSOR YETL"/>
    <property type="match status" value="1"/>
</dbReference>
<dbReference type="Pfam" id="PF12802">
    <property type="entry name" value="MarR_2"/>
    <property type="match status" value="1"/>
</dbReference>
<name>A0A4R1QLR5_9FIRM</name>
<organism evidence="2 3">
    <name type="scientific">Kineothrix alysoides</name>
    <dbReference type="NCBI Taxonomy" id="1469948"/>
    <lineage>
        <taxon>Bacteria</taxon>
        <taxon>Bacillati</taxon>
        <taxon>Bacillota</taxon>
        <taxon>Clostridia</taxon>
        <taxon>Lachnospirales</taxon>
        <taxon>Lachnospiraceae</taxon>
        <taxon>Kineothrix</taxon>
    </lineage>
</organism>
<dbReference type="RefSeq" id="WP_031391979.1">
    <property type="nucleotide sequence ID" value="NZ_JPNB01000002.1"/>
</dbReference>
<proteinExistence type="predicted"/>
<dbReference type="SMART" id="SM00347">
    <property type="entry name" value="HTH_MARR"/>
    <property type="match status" value="1"/>
</dbReference>
<dbReference type="AlphaFoldDB" id="A0A4R1QLR5"/>
<dbReference type="Gene3D" id="1.10.10.10">
    <property type="entry name" value="Winged helix-like DNA-binding domain superfamily/Winged helix DNA-binding domain"/>
    <property type="match status" value="1"/>
</dbReference>
<dbReference type="GO" id="GO:0006950">
    <property type="term" value="P:response to stress"/>
    <property type="evidence" value="ECO:0007669"/>
    <property type="project" value="TreeGrafter"/>
</dbReference>
<evidence type="ECO:0000259" key="1">
    <source>
        <dbReference type="PROSITE" id="PS50995"/>
    </source>
</evidence>
<protein>
    <submittedName>
        <fullName evidence="2">DNA-binding MarR family transcriptional regulator</fullName>
    </submittedName>
</protein>
<dbReference type="InterPro" id="IPR036388">
    <property type="entry name" value="WH-like_DNA-bd_sf"/>
</dbReference>
<dbReference type="InterPro" id="IPR039422">
    <property type="entry name" value="MarR/SlyA-like"/>
</dbReference>
<gene>
    <name evidence="2" type="ORF">EDD76_11974</name>
</gene>
<dbReference type="SUPFAM" id="SSF46785">
    <property type="entry name" value="Winged helix' DNA-binding domain"/>
    <property type="match status" value="1"/>
</dbReference>
<sequence length="160" mass="18537">MEYTREMFLWQQTYATLFSVSNKLQVKGDKALESLTSRQLMALIAIIHLPKGEASLNSIAKKMGTTKQNVKQLVDAMEKKGFVKIIPSETDKRAYNIEISEERKNDFIECYMRGMNFFAEIFKGFTESELESFWGMLKKLYCFDGETQDGFEETANFDMN</sequence>
<keyword evidence="3" id="KW-1185">Reference proteome</keyword>
<accession>A0A4R1QLR5</accession>
<dbReference type="InterPro" id="IPR000835">
    <property type="entry name" value="HTH_MarR-typ"/>
</dbReference>
<dbReference type="PRINTS" id="PR00598">
    <property type="entry name" value="HTHMARR"/>
</dbReference>
<dbReference type="PANTHER" id="PTHR33164">
    <property type="entry name" value="TRANSCRIPTIONAL REGULATOR, MARR FAMILY"/>
    <property type="match status" value="1"/>
</dbReference>
<dbReference type="GO" id="GO:0003700">
    <property type="term" value="F:DNA-binding transcription factor activity"/>
    <property type="evidence" value="ECO:0007669"/>
    <property type="project" value="InterPro"/>
</dbReference>
<dbReference type="Proteomes" id="UP000295718">
    <property type="component" value="Unassembled WGS sequence"/>
</dbReference>
<dbReference type="OrthoDB" id="1644269at2"/>
<dbReference type="InterPro" id="IPR036390">
    <property type="entry name" value="WH_DNA-bd_sf"/>
</dbReference>
<reference evidence="2 3" key="1">
    <citation type="submission" date="2019-03" db="EMBL/GenBank/DDBJ databases">
        <title>Genomic Encyclopedia of Type Strains, Phase IV (KMG-IV): sequencing the most valuable type-strain genomes for metagenomic binning, comparative biology and taxonomic classification.</title>
        <authorList>
            <person name="Goeker M."/>
        </authorList>
    </citation>
    <scope>NUCLEOTIDE SEQUENCE [LARGE SCALE GENOMIC DNA]</scope>
    <source>
        <strain evidence="2 3">DSM 100556</strain>
    </source>
</reference>
<evidence type="ECO:0000313" key="2">
    <source>
        <dbReference type="EMBL" id="TCL54649.1"/>
    </source>
</evidence>
<feature type="domain" description="HTH marR-type" evidence="1">
    <location>
        <begin position="1"/>
        <end position="142"/>
    </location>
</feature>